<name>A0A068QNW7_9GAMM</name>
<reference evidence="1 2" key="1">
    <citation type="submission" date="2013-07" db="EMBL/GenBank/DDBJ databases">
        <authorList>
            <person name="Genoscope - CEA"/>
        </authorList>
    </citation>
    <scope>NUCLEOTIDE SEQUENCE [LARGE SCALE GENOMIC DNA]</scope>
    <source>
        <strain evidence="2">FRM16 / DSM 17909</strain>
    </source>
</reference>
<dbReference type="EMBL" id="FO704550">
    <property type="protein sequence ID" value="CDG16271.1"/>
    <property type="molecule type" value="Genomic_DNA"/>
</dbReference>
<evidence type="ECO:0000313" key="2">
    <source>
        <dbReference type="Proteomes" id="UP000032721"/>
    </source>
</evidence>
<accession>A0A068QNW7</accession>
<dbReference type="AlphaFoldDB" id="A0A068QNW7"/>
<gene>
    <name evidence="1" type="ORF">XDD1_0568</name>
</gene>
<dbReference type="Proteomes" id="UP000032721">
    <property type="component" value="Chromosome"/>
</dbReference>
<proteinExistence type="predicted"/>
<protein>
    <submittedName>
        <fullName evidence="1">Uncharacterized protein</fullName>
    </submittedName>
</protein>
<dbReference type="KEGG" id="xdo:XDD1_0568"/>
<dbReference type="HOGENOM" id="CLU_3428450_0_0_6"/>
<evidence type="ECO:0000313" key="1">
    <source>
        <dbReference type="EMBL" id="CDG16271.1"/>
    </source>
</evidence>
<organism evidence="1 2">
    <name type="scientific">Xenorhabdus doucetiae</name>
    <dbReference type="NCBI Taxonomy" id="351671"/>
    <lineage>
        <taxon>Bacteria</taxon>
        <taxon>Pseudomonadati</taxon>
        <taxon>Pseudomonadota</taxon>
        <taxon>Gammaproteobacteria</taxon>
        <taxon>Enterobacterales</taxon>
        <taxon>Morganellaceae</taxon>
        <taxon>Xenorhabdus</taxon>
    </lineage>
</organism>
<dbReference type="STRING" id="351671.XDD1_0568"/>
<sequence length="20" mass="2397">MSSVYFYHLINPINNNIKTQ</sequence>